<name>A0A395JF72_9GAMM</name>
<protein>
    <submittedName>
        <fullName evidence="1">Uncharacterized protein</fullName>
    </submittedName>
</protein>
<gene>
    <name evidence="1" type="ORF">DFR28_1224</name>
</gene>
<reference evidence="1 2" key="1">
    <citation type="submission" date="2018-06" db="EMBL/GenBank/DDBJ databases">
        <title>Genomic Encyclopedia of Type Strains, Phase IV (KMG-IV): sequencing the most valuable type-strain genomes for metagenomic binning, comparative biology and taxonomic classification.</title>
        <authorList>
            <person name="Goeker M."/>
        </authorList>
    </citation>
    <scope>NUCLEOTIDE SEQUENCE [LARGE SCALE GENOMIC DNA]</scope>
    <source>
        <strain evidence="1 2">DSM 24032</strain>
    </source>
</reference>
<evidence type="ECO:0000313" key="2">
    <source>
        <dbReference type="Proteomes" id="UP000253083"/>
    </source>
</evidence>
<dbReference type="InParanoid" id="A0A395JF72"/>
<dbReference type="EMBL" id="QNRT01000022">
    <property type="protein sequence ID" value="RBP44834.1"/>
    <property type="molecule type" value="Genomic_DNA"/>
</dbReference>
<evidence type="ECO:0000313" key="1">
    <source>
        <dbReference type="EMBL" id="RBP44834.1"/>
    </source>
</evidence>
<dbReference type="OrthoDB" id="7065448at2"/>
<sequence length="137" mass="16251">MSFTVDLILTEIPENDKEAWGFIENLREEYYEDKSKPHERLVELHKRLTDKYPCLCDYDDDDPEMDNSPWADGPMIGNFASKMGMLAILYSRADELFPFILQNALELDIILADGQDEKIYRPGYKIEQKKKPWWKIW</sequence>
<comment type="caution">
    <text evidence="1">The sequence shown here is derived from an EMBL/GenBank/DDBJ whole genome shotgun (WGS) entry which is preliminary data.</text>
</comment>
<proteinExistence type="predicted"/>
<accession>A0A395JF72</accession>
<dbReference type="AlphaFoldDB" id="A0A395JF72"/>
<dbReference type="Proteomes" id="UP000253083">
    <property type="component" value="Unassembled WGS sequence"/>
</dbReference>
<keyword evidence="2" id="KW-1185">Reference proteome</keyword>
<dbReference type="RefSeq" id="WP_113956074.1">
    <property type="nucleotide sequence ID" value="NZ_QNRT01000022.1"/>
</dbReference>
<organism evidence="1 2">
    <name type="scientific">Arenicella xantha</name>
    <dbReference type="NCBI Taxonomy" id="644221"/>
    <lineage>
        <taxon>Bacteria</taxon>
        <taxon>Pseudomonadati</taxon>
        <taxon>Pseudomonadota</taxon>
        <taxon>Gammaproteobacteria</taxon>
        <taxon>Arenicellales</taxon>
        <taxon>Arenicellaceae</taxon>
        <taxon>Arenicella</taxon>
    </lineage>
</organism>